<feature type="transmembrane region" description="Helical" evidence="8">
    <location>
        <begin position="294"/>
        <end position="320"/>
    </location>
</feature>
<evidence type="ECO:0000256" key="6">
    <source>
        <dbReference type="ARBA" id="ARBA00022989"/>
    </source>
</evidence>
<gene>
    <name evidence="10" type="ORF">P8627_15735</name>
</gene>
<feature type="domain" description="ABC transmembrane type-1" evidence="9">
    <location>
        <begin position="349"/>
        <end position="544"/>
    </location>
</feature>
<dbReference type="PROSITE" id="PS50928">
    <property type="entry name" value="ABC_TM1"/>
    <property type="match status" value="2"/>
</dbReference>
<organism evidence="10 11">
    <name type="scientific">Jannaschia ovalis</name>
    <dbReference type="NCBI Taxonomy" id="3038773"/>
    <lineage>
        <taxon>Bacteria</taxon>
        <taxon>Pseudomonadati</taxon>
        <taxon>Pseudomonadota</taxon>
        <taxon>Alphaproteobacteria</taxon>
        <taxon>Rhodobacterales</taxon>
        <taxon>Roseobacteraceae</taxon>
        <taxon>Jannaschia</taxon>
    </lineage>
</organism>
<sequence length="554" mass="57964">MLRPLPLLTALVLAGPVLLGLAGTLLPAFGLGLPGPGASLAPWRDVLDWPGLPRALAVSVLSGVLSTLGALGVAALIFAGWHGTRTFGWLERLLSPLLAVPHAAAALGLAFLIAPSGWLMRLPALALGWDVPPDLLILQDRWGLSLTAGLIAKELPFLVLMMLAAQAQIPPGRLRVARSLGAGRVAGWLKAVFPGVYAQVRLPVLVVLVYGMTNVDVAVILGPNTPPTLSVQVTRWMLDPDLGLRATAAAGALVQLVATLSVLAAWRAGERLVARVGRRWVWSGRGLPEAPARAAGFGLGLLSALAVLLGMAALAVWSVAARWRFPALAPEGLTARSWARFGPEMLATAGDTMVIALTATGVSLLLVIGCLEAEHRFGLTVGQRALWLLYLPLLVPQVAFLPGLQLIPALAGTGWEWAMVLTGHVVFVLPYVFLSLSGPFRAWDGRLARVAAGLGAGPDRVLWRLRLPMLAAPLLVAAAVGIAVSVGQYLPTLLLGGGRIDTLATEAVALAAGGDRRAIGVWGLGQGAAALLPFAFALALPAIWFRDRRGMRHG</sequence>
<proteinExistence type="predicted"/>
<comment type="subcellular location">
    <subcellularLocation>
        <location evidence="1">Cell inner membrane</location>
        <topology evidence="1">Multi-pass membrane protein</topology>
    </subcellularLocation>
</comment>
<evidence type="ECO:0000313" key="10">
    <source>
        <dbReference type="EMBL" id="WGH78449.1"/>
    </source>
</evidence>
<reference evidence="10 11" key="1">
    <citation type="submission" date="2023-04" db="EMBL/GenBank/DDBJ databases">
        <title>Jannaschia ovalis sp. nov., a marine bacterium isolated from sea tidal flat.</title>
        <authorList>
            <person name="Kwon D.Y."/>
            <person name="Kim J.-J."/>
        </authorList>
    </citation>
    <scope>NUCLEOTIDE SEQUENCE [LARGE SCALE GENOMIC DNA]</scope>
    <source>
        <strain evidence="10 11">GRR-S6-38</strain>
    </source>
</reference>
<feature type="transmembrane region" description="Helical" evidence="8">
    <location>
        <begin position="353"/>
        <end position="373"/>
    </location>
</feature>
<evidence type="ECO:0000256" key="5">
    <source>
        <dbReference type="ARBA" id="ARBA00022692"/>
    </source>
</evidence>
<dbReference type="PANTHER" id="PTHR43357">
    <property type="entry name" value="INNER MEMBRANE ABC TRANSPORTER PERMEASE PROTEIN YDCV"/>
    <property type="match status" value="1"/>
</dbReference>
<evidence type="ECO:0000259" key="9">
    <source>
        <dbReference type="PROSITE" id="PS50928"/>
    </source>
</evidence>
<evidence type="ECO:0000256" key="8">
    <source>
        <dbReference type="SAM" id="Phobius"/>
    </source>
</evidence>
<accession>A0ABY8LE66</accession>
<keyword evidence="2" id="KW-0813">Transport</keyword>
<dbReference type="RefSeq" id="WP_279965200.1">
    <property type="nucleotide sequence ID" value="NZ_CP122537.1"/>
</dbReference>
<name>A0ABY8LE66_9RHOB</name>
<dbReference type="Proteomes" id="UP001243420">
    <property type="component" value="Chromosome"/>
</dbReference>
<feature type="transmembrane region" description="Helical" evidence="8">
    <location>
        <begin position="385"/>
        <end position="411"/>
    </location>
</feature>
<feature type="domain" description="ABC transmembrane type-1" evidence="9">
    <location>
        <begin position="52"/>
        <end position="266"/>
    </location>
</feature>
<dbReference type="Gene3D" id="1.10.3720.10">
    <property type="entry name" value="MetI-like"/>
    <property type="match status" value="2"/>
</dbReference>
<feature type="transmembrane region" description="Helical" evidence="8">
    <location>
        <begin position="142"/>
        <end position="165"/>
    </location>
</feature>
<evidence type="ECO:0000256" key="2">
    <source>
        <dbReference type="ARBA" id="ARBA00022448"/>
    </source>
</evidence>
<keyword evidence="7 8" id="KW-0472">Membrane</keyword>
<evidence type="ECO:0000256" key="7">
    <source>
        <dbReference type="ARBA" id="ARBA00023136"/>
    </source>
</evidence>
<evidence type="ECO:0000256" key="4">
    <source>
        <dbReference type="ARBA" id="ARBA00022519"/>
    </source>
</evidence>
<dbReference type="SUPFAM" id="SSF161098">
    <property type="entry name" value="MetI-like"/>
    <property type="match status" value="2"/>
</dbReference>
<keyword evidence="3" id="KW-1003">Cell membrane</keyword>
<evidence type="ECO:0000313" key="11">
    <source>
        <dbReference type="Proteomes" id="UP001243420"/>
    </source>
</evidence>
<feature type="transmembrane region" description="Helical" evidence="8">
    <location>
        <begin position="470"/>
        <end position="490"/>
    </location>
</feature>
<dbReference type="PANTHER" id="PTHR43357:SF4">
    <property type="entry name" value="INNER MEMBRANE ABC TRANSPORTER PERMEASE PROTEIN YDCV"/>
    <property type="match status" value="1"/>
</dbReference>
<evidence type="ECO:0000256" key="1">
    <source>
        <dbReference type="ARBA" id="ARBA00004429"/>
    </source>
</evidence>
<feature type="transmembrane region" description="Helical" evidence="8">
    <location>
        <begin position="417"/>
        <end position="436"/>
    </location>
</feature>
<keyword evidence="5 8" id="KW-0812">Transmembrane</keyword>
<dbReference type="InterPro" id="IPR000515">
    <property type="entry name" value="MetI-like"/>
</dbReference>
<evidence type="ECO:0000256" key="3">
    <source>
        <dbReference type="ARBA" id="ARBA00022475"/>
    </source>
</evidence>
<protein>
    <submittedName>
        <fullName evidence="10">ABC transporter permease</fullName>
    </submittedName>
</protein>
<keyword evidence="4" id="KW-0997">Cell inner membrane</keyword>
<feature type="transmembrane region" description="Helical" evidence="8">
    <location>
        <begin position="93"/>
        <end position="114"/>
    </location>
</feature>
<feature type="transmembrane region" description="Helical" evidence="8">
    <location>
        <begin position="54"/>
        <end position="81"/>
    </location>
</feature>
<keyword evidence="11" id="KW-1185">Reference proteome</keyword>
<feature type="transmembrane region" description="Helical" evidence="8">
    <location>
        <begin position="524"/>
        <end position="545"/>
    </location>
</feature>
<feature type="transmembrane region" description="Helical" evidence="8">
    <location>
        <begin position="242"/>
        <end position="266"/>
    </location>
</feature>
<feature type="transmembrane region" description="Helical" evidence="8">
    <location>
        <begin position="202"/>
        <end position="222"/>
    </location>
</feature>
<dbReference type="InterPro" id="IPR035906">
    <property type="entry name" value="MetI-like_sf"/>
</dbReference>
<keyword evidence="6 8" id="KW-1133">Transmembrane helix</keyword>
<dbReference type="EMBL" id="CP122537">
    <property type="protein sequence ID" value="WGH78449.1"/>
    <property type="molecule type" value="Genomic_DNA"/>
</dbReference>